<evidence type="ECO:0000313" key="6">
    <source>
        <dbReference type="EMBL" id="SFU65450.1"/>
    </source>
</evidence>
<evidence type="ECO:0000256" key="2">
    <source>
        <dbReference type="ARBA" id="ARBA00022803"/>
    </source>
</evidence>
<dbReference type="PRINTS" id="PR00625">
    <property type="entry name" value="JDOMAIN"/>
</dbReference>
<dbReference type="Pfam" id="PF13181">
    <property type="entry name" value="TPR_8"/>
    <property type="match status" value="1"/>
</dbReference>
<evidence type="ECO:0000256" key="4">
    <source>
        <dbReference type="SAM" id="Phobius"/>
    </source>
</evidence>
<name>A0A1I7HXN8_9BACT</name>
<dbReference type="CDD" id="cd06257">
    <property type="entry name" value="DnaJ"/>
    <property type="match status" value="1"/>
</dbReference>
<organism evidence="6 7">
    <name type="scientific">Pontibacter akesuensis</name>
    <dbReference type="NCBI Taxonomy" id="388950"/>
    <lineage>
        <taxon>Bacteria</taxon>
        <taxon>Pseudomonadati</taxon>
        <taxon>Bacteroidota</taxon>
        <taxon>Cytophagia</taxon>
        <taxon>Cytophagales</taxon>
        <taxon>Hymenobacteraceae</taxon>
        <taxon>Pontibacter</taxon>
    </lineage>
</organism>
<dbReference type="PANTHER" id="PTHR45188">
    <property type="entry name" value="DNAJ PROTEIN P58IPK HOMOLOG"/>
    <property type="match status" value="1"/>
</dbReference>
<dbReference type="SUPFAM" id="SSF81901">
    <property type="entry name" value="HCP-like"/>
    <property type="match status" value="1"/>
</dbReference>
<evidence type="ECO:0000313" key="7">
    <source>
        <dbReference type="Proteomes" id="UP000182491"/>
    </source>
</evidence>
<gene>
    <name evidence="6" type="ORF">SAMN04487941_1752</name>
</gene>
<dbReference type="InterPro" id="IPR019734">
    <property type="entry name" value="TPR_rpt"/>
</dbReference>
<dbReference type="InterPro" id="IPR001623">
    <property type="entry name" value="DnaJ_domain"/>
</dbReference>
<feature type="domain" description="J" evidence="5">
    <location>
        <begin position="4"/>
        <end position="69"/>
    </location>
</feature>
<dbReference type="RefSeq" id="WP_071890028.1">
    <property type="nucleotide sequence ID" value="NZ_BMXC01000002.1"/>
</dbReference>
<feature type="repeat" description="TPR" evidence="3">
    <location>
        <begin position="218"/>
        <end position="251"/>
    </location>
</feature>
<dbReference type="PROSITE" id="PS00636">
    <property type="entry name" value="DNAJ_1"/>
    <property type="match status" value="1"/>
</dbReference>
<dbReference type="SUPFAM" id="SSF46565">
    <property type="entry name" value="Chaperone J-domain"/>
    <property type="match status" value="1"/>
</dbReference>
<feature type="repeat" description="TPR" evidence="3">
    <location>
        <begin position="290"/>
        <end position="323"/>
    </location>
</feature>
<dbReference type="AlphaFoldDB" id="A0A1I7HXN8"/>
<dbReference type="SMART" id="SM00271">
    <property type="entry name" value="DnaJ"/>
    <property type="match status" value="1"/>
</dbReference>
<keyword evidence="1" id="KW-0677">Repeat</keyword>
<dbReference type="InterPro" id="IPR011990">
    <property type="entry name" value="TPR-like_helical_dom_sf"/>
</dbReference>
<evidence type="ECO:0000256" key="3">
    <source>
        <dbReference type="PROSITE-ProRule" id="PRU00339"/>
    </source>
</evidence>
<proteinExistence type="predicted"/>
<dbReference type="PROSITE" id="PS50005">
    <property type="entry name" value="TPR"/>
    <property type="match status" value="2"/>
</dbReference>
<feature type="transmembrane region" description="Helical" evidence="4">
    <location>
        <begin position="122"/>
        <end position="139"/>
    </location>
</feature>
<keyword evidence="4" id="KW-0472">Membrane</keyword>
<keyword evidence="4" id="KW-0812">Transmembrane</keyword>
<protein>
    <submittedName>
        <fullName evidence="6">Tetratricopeptide repeat-containing protein</fullName>
    </submittedName>
</protein>
<dbReference type="SMART" id="SM00028">
    <property type="entry name" value="TPR"/>
    <property type="match status" value="4"/>
</dbReference>
<dbReference type="PANTHER" id="PTHR45188:SF2">
    <property type="entry name" value="DNAJ HOMOLOG SUBFAMILY C MEMBER 7"/>
    <property type="match status" value="1"/>
</dbReference>
<dbReference type="STRING" id="388950.GCA_001611675_01791"/>
<dbReference type="InterPro" id="IPR036869">
    <property type="entry name" value="J_dom_sf"/>
</dbReference>
<keyword evidence="2 3" id="KW-0802">TPR repeat</keyword>
<dbReference type="OrthoDB" id="1495940at2"/>
<dbReference type="Pfam" id="PF07719">
    <property type="entry name" value="TPR_2"/>
    <property type="match status" value="1"/>
</dbReference>
<reference evidence="7" key="1">
    <citation type="submission" date="2016-10" db="EMBL/GenBank/DDBJ databases">
        <authorList>
            <person name="Varghese N."/>
        </authorList>
    </citation>
    <scope>NUCLEOTIDE SEQUENCE [LARGE SCALE GENOMIC DNA]</scope>
    <source>
        <strain evidence="7">DSM 18820</strain>
    </source>
</reference>
<evidence type="ECO:0000256" key="1">
    <source>
        <dbReference type="ARBA" id="ARBA00022737"/>
    </source>
</evidence>
<dbReference type="Gene3D" id="1.25.40.10">
    <property type="entry name" value="Tetratricopeptide repeat domain"/>
    <property type="match status" value="3"/>
</dbReference>
<accession>A0A1I7HXN8</accession>
<keyword evidence="7" id="KW-1185">Reference proteome</keyword>
<dbReference type="Pfam" id="PF00226">
    <property type="entry name" value="DnaJ"/>
    <property type="match status" value="1"/>
</dbReference>
<dbReference type="EMBL" id="FPCA01000002">
    <property type="protein sequence ID" value="SFU65450.1"/>
    <property type="molecule type" value="Genomic_DNA"/>
</dbReference>
<dbReference type="Pfam" id="PF13432">
    <property type="entry name" value="TPR_16"/>
    <property type="match status" value="1"/>
</dbReference>
<dbReference type="Proteomes" id="UP000182491">
    <property type="component" value="Unassembled WGS sequence"/>
</dbReference>
<dbReference type="PROSITE" id="PS50076">
    <property type="entry name" value="DNAJ_2"/>
    <property type="match status" value="1"/>
</dbReference>
<keyword evidence="4" id="KW-1133">Transmembrane helix</keyword>
<evidence type="ECO:0000259" key="5">
    <source>
        <dbReference type="PROSITE" id="PS50076"/>
    </source>
</evidence>
<dbReference type="InterPro" id="IPR018253">
    <property type="entry name" value="DnaJ_domain_CS"/>
</dbReference>
<dbReference type="Gene3D" id="1.10.287.110">
    <property type="entry name" value="DnaJ domain"/>
    <property type="match status" value="1"/>
</dbReference>
<dbReference type="InterPro" id="IPR013105">
    <property type="entry name" value="TPR_2"/>
</dbReference>
<sequence>MSATYYTILGINPTASAQEVKAAYKRLALKYHPDRNPGNAHAEELFKLVNTANQTLSDPGKRALYDMRLQYQREQQRRAVYHQAHYEQSQQYYGTRQPAGVSERYYKPRQQVRHNRFSRKDWYISAAFVGGILLFSLLLKTVMDHVSGEDKYKTALAYMADGKYSSAHTLLSDAIHFIPDHAGAYEARASINLEVNENYEQALRDLNQSIALQEKPPAHLFYMRGRSYKNLEQYGQAEHDLTTALRLNPTLWLAYLKRGEVRLFYLQKQEAAIADLTKFLSQSSPGELRVEALTYRGFAYYRQGQSKKSEQDYRAALAEDKDNGRLYYLLGRTEMELQQQPDSACAHFSQAYQLGYSAALQELRTNCP</sequence>